<evidence type="ECO:0000256" key="20">
    <source>
        <dbReference type="PROSITE-ProRule" id="PRU10141"/>
    </source>
</evidence>
<evidence type="ECO:0000256" key="5">
    <source>
        <dbReference type="ARBA" id="ARBA00022679"/>
    </source>
</evidence>
<dbReference type="PANTHER" id="PTHR27002">
    <property type="entry name" value="RECEPTOR-LIKE SERINE/THREONINE-PROTEIN KINASE SD1-8"/>
    <property type="match status" value="1"/>
</dbReference>
<keyword evidence="2" id="KW-1003">Cell membrane</keyword>
<comment type="caution">
    <text evidence="25">The sequence shown here is derived from an EMBL/GenBank/DDBJ whole genome shotgun (WGS) entry which is preliminary data.</text>
</comment>
<keyword evidence="7" id="KW-0732">Signal</keyword>
<dbReference type="InterPro" id="IPR001480">
    <property type="entry name" value="Bulb-type_lectin_dom"/>
</dbReference>
<evidence type="ECO:0000256" key="14">
    <source>
        <dbReference type="ARBA" id="ARBA00023157"/>
    </source>
</evidence>
<dbReference type="Gene3D" id="1.10.510.10">
    <property type="entry name" value="Transferase(Phosphotransferase) domain 1"/>
    <property type="match status" value="1"/>
</dbReference>
<evidence type="ECO:0000256" key="10">
    <source>
        <dbReference type="ARBA" id="ARBA00022777"/>
    </source>
</evidence>
<evidence type="ECO:0000256" key="18">
    <source>
        <dbReference type="ARBA" id="ARBA00048679"/>
    </source>
</evidence>
<keyword evidence="12 21" id="KW-1133">Transmembrane helix</keyword>
<dbReference type="InterPro" id="IPR003609">
    <property type="entry name" value="Pan_app"/>
</dbReference>
<evidence type="ECO:0000256" key="12">
    <source>
        <dbReference type="ARBA" id="ARBA00022989"/>
    </source>
</evidence>
<comment type="similarity">
    <text evidence="19">Belongs to the protein kinase superfamily. Ser/Thr protein kinase family.</text>
</comment>
<evidence type="ECO:0000313" key="26">
    <source>
        <dbReference type="Proteomes" id="UP000594638"/>
    </source>
</evidence>
<evidence type="ECO:0000313" key="25">
    <source>
        <dbReference type="EMBL" id="CAA2982551.1"/>
    </source>
</evidence>
<evidence type="ECO:0000256" key="17">
    <source>
        <dbReference type="ARBA" id="ARBA00047899"/>
    </source>
</evidence>
<feature type="domain" description="Apple" evidence="24">
    <location>
        <begin position="347"/>
        <end position="425"/>
    </location>
</feature>
<keyword evidence="13 21" id="KW-0472">Membrane</keyword>
<dbReference type="SUPFAM" id="SSF51110">
    <property type="entry name" value="alpha-D-mannose-specific plant lectins"/>
    <property type="match status" value="1"/>
</dbReference>
<keyword evidence="15" id="KW-0675">Receptor</keyword>
<gene>
    <name evidence="25" type="ORF">OLEA9_A019127</name>
</gene>
<dbReference type="SMART" id="SM00108">
    <property type="entry name" value="B_lectin"/>
    <property type="match status" value="1"/>
</dbReference>
<dbReference type="FunFam" id="2.90.10.10:FF:000005">
    <property type="entry name" value="G-type lectin S-receptor-like serine/threonine-protein kinase"/>
    <property type="match status" value="1"/>
</dbReference>
<dbReference type="Gramene" id="OE9A019127T1">
    <property type="protein sequence ID" value="OE9A019127C1"/>
    <property type="gene ID" value="OE9A019127"/>
</dbReference>
<evidence type="ECO:0000256" key="15">
    <source>
        <dbReference type="ARBA" id="ARBA00023170"/>
    </source>
</evidence>
<dbReference type="GO" id="GO:0005524">
    <property type="term" value="F:ATP binding"/>
    <property type="evidence" value="ECO:0007669"/>
    <property type="project" value="UniProtKB-UniRule"/>
</dbReference>
<dbReference type="Pfam" id="PF01453">
    <property type="entry name" value="B_lectin"/>
    <property type="match status" value="1"/>
</dbReference>
<dbReference type="CDD" id="cd00028">
    <property type="entry name" value="B_lectin"/>
    <property type="match status" value="1"/>
</dbReference>
<sequence>MVSDSKIYSNLFIYFLINFCIFSVFVSAENRITRGQSVRDGEEIISKEEKFVLGFFSPEDSDLRYVGIWYNDVEYQSLVWVANRENPISGDGGDLRIGNDGNLIILNGNADVIWSTNCKIASDNSSVILMDTGDLVLLESHGSGDPNKALWKSFDHPTDTFLPDMRVYMNVSEGERRVFTSWRSASEPSVGKYSLGVDPRGSPQVVIWEGTSRKWRSGHWNGLIFIGVPGMRAIYLYGFKLNNDADGKLYFTYTPSNSTDLIKFWIRWDGIERQERWNKGLEKWDLIQSHPVDNECDQYNKCGPFGKCDIKSRPVCSCIEGFVPQDLDQWTRGNWSGGCTRRKILECLPEVKRDGFFNAEQVKLPDFVDYVGPEDVEECENKCLENCSCTAYAFVSGINCMIWSRELVDLEQFDEGGSTLFVRLDRSELGGNSNAMKIVIIAVVLVGIFSLTASIWLCRRKMKFRDRLTKRKNEMPKLGPSVEFSSEFSGPGDVSVEGPPETGTELALFNFSCVAVATNNFSDENKLGEGGFGHVYKGMLPGNQEIAVKRLSRKSSQGLEEFKNEITLMAKLQHRNLVRLLGCCIQGEEKMILYEYMPNKSLDSFLFDAAKKAQLDWRKRFAIIEGIARGILYLHRDSRLRIIHRDLKASNILLDEEMNPKISDFGMARIFGGNQNEANTNRVVGTYGYMAPEYAMEGLFSVKSDVYSFGVLLLEIVSGRRNTSFRKTDHSNIIGYAWDLWDGGRAIELVDPSIINSCNREEVLRCIHVGMLCVQDTASHRPNLPAVVLMLESENATLPMPRQPSFTSTRHSGNADMWNGNHDVVSSNNVTISVILGR</sequence>
<dbReference type="PROSITE" id="PS00107">
    <property type="entry name" value="PROTEIN_KINASE_ATP"/>
    <property type="match status" value="1"/>
</dbReference>
<dbReference type="InterPro" id="IPR008271">
    <property type="entry name" value="Ser/Thr_kinase_AS"/>
</dbReference>
<evidence type="ECO:0000256" key="3">
    <source>
        <dbReference type="ARBA" id="ARBA00022527"/>
    </source>
</evidence>
<keyword evidence="8" id="KW-0430">Lectin</keyword>
<dbReference type="SUPFAM" id="SSF56112">
    <property type="entry name" value="Protein kinase-like (PK-like)"/>
    <property type="match status" value="1"/>
</dbReference>
<proteinExistence type="inferred from homology"/>
<evidence type="ECO:0000256" key="11">
    <source>
        <dbReference type="ARBA" id="ARBA00022840"/>
    </source>
</evidence>
<dbReference type="Pfam" id="PF07714">
    <property type="entry name" value="PK_Tyr_Ser-Thr"/>
    <property type="match status" value="1"/>
</dbReference>
<dbReference type="CDD" id="cd14066">
    <property type="entry name" value="STKc_IRAK"/>
    <property type="match status" value="1"/>
</dbReference>
<dbReference type="SMART" id="SM00220">
    <property type="entry name" value="S_TKc"/>
    <property type="match status" value="1"/>
</dbReference>
<evidence type="ECO:0000256" key="7">
    <source>
        <dbReference type="ARBA" id="ARBA00022729"/>
    </source>
</evidence>
<dbReference type="Pfam" id="PF08276">
    <property type="entry name" value="PAN_2"/>
    <property type="match status" value="1"/>
</dbReference>
<accession>A0A8S0RT89</accession>
<dbReference type="Gene3D" id="3.30.200.20">
    <property type="entry name" value="Phosphorylase Kinase, domain 1"/>
    <property type="match status" value="1"/>
</dbReference>
<evidence type="ECO:0000259" key="22">
    <source>
        <dbReference type="PROSITE" id="PS50011"/>
    </source>
</evidence>
<dbReference type="InterPro" id="IPR011009">
    <property type="entry name" value="Kinase-like_dom_sf"/>
</dbReference>
<evidence type="ECO:0000256" key="8">
    <source>
        <dbReference type="ARBA" id="ARBA00022734"/>
    </source>
</evidence>
<dbReference type="InterPro" id="IPR017441">
    <property type="entry name" value="Protein_kinase_ATP_BS"/>
</dbReference>
<dbReference type="PROSITE" id="PS00108">
    <property type="entry name" value="PROTEIN_KINASE_ST"/>
    <property type="match status" value="1"/>
</dbReference>
<dbReference type="EC" id="2.7.11.1" evidence="19"/>
<dbReference type="FunFam" id="1.10.510.10:FF:000060">
    <property type="entry name" value="G-type lectin S-receptor-like serine/threonine-protein kinase"/>
    <property type="match status" value="1"/>
</dbReference>
<evidence type="ECO:0000256" key="13">
    <source>
        <dbReference type="ARBA" id="ARBA00023136"/>
    </source>
</evidence>
<protein>
    <recommendedName>
        <fullName evidence="19">Receptor-like serine/threonine-protein kinase</fullName>
        <ecNumber evidence="19">2.7.11.1</ecNumber>
    </recommendedName>
</protein>
<feature type="binding site" evidence="20">
    <location>
        <position position="549"/>
    </location>
    <ligand>
        <name>ATP</name>
        <dbReference type="ChEBI" id="CHEBI:30616"/>
    </ligand>
</feature>
<feature type="transmembrane region" description="Helical" evidence="21">
    <location>
        <begin position="7"/>
        <end position="28"/>
    </location>
</feature>
<keyword evidence="16" id="KW-0325">Glycoprotein</keyword>
<dbReference type="InterPro" id="IPR000719">
    <property type="entry name" value="Prot_kinase_dom"/>
</dbReference>
<keyword evidence="5 19" id="KW-0808">Transferase</keyword>
<dbReference type="InterPro" id="IPR036426">
    <property type="entry name" value="Bulb-type_lectin_dom_sf"/>
</dbReference>
<evidence type="ECO:0000256" key="6">
    <source>
        <dbReference type="ARBA" id="ARBA00022692"/>
    </source>
</evidence>
<dbReference type="PIRSF" id="PIRSF000641">
    <property type="entry name" value="SRK"/>
    <property type="match status" value="1"/>
</dbReference>
<dbReference type="OrthoDB" id="1910371at2759"/>
<dbReference type="PROSITE" id="PS50948">
    <property type="entry name" value="PAN"/>
    <property type="match status" value="1"/>
</dbReference>
<evidence type="ECO:0000256" key="1">
    <source>
        <dbReference type="ARBA" id="ARBA00004251"/>
    </source>
</evidence>
<evidence type="ECO:0000256" key="19">
    <source>
        <dbReference type="PIRNR" id="PIRNR000641"/>
    </source>
</evidence>
<dbReference type="GO" id="GO:0004674">
    <property type="term" value="F:protein serine/threonine kinase activity"/>
    <property type="evidence" value="ECO:0007669"/>
    <property type="project" value="UniProtKB-KW"/>
</dbReference>
<feature type="domain" description="Protein kinase" evidence="22">
    <location>
        <begin position="521"/>
        <end position="798"/>
    </location>
</feature>
<evidence type="ECO:0000256" key="16">
    <source>
        <dbReference type="ARBA" id="ARBA00023180"/>
    </source>
</evidence>
<keyword evidence="11 19" id="KW-0067">ATP-binding</keyword>
<keyword evidence="26" id="KW-1185">Reference proteome</keyword>
<dbReference type="Gene3D" id="2.90.10.10">
    <property type="entry name" value="Bulb-type lectin domain"/>
    <property type="match status" value="1"/>
</dbReference>
<evidence type="ECO:0000259" key="24">
    <source>
        <dbReference type="PROSITE" id="PS50948"/>
    </source>
</evidence>
<reference evidence="25 26" key="1">
    <citation type="submission" date="2019-12" db="EMBL/GenBank/DDBJ databases">
        <authorList>
            <person name="Alioto T."/>
            <person name="Alioto T."/>
            <person name="Gomez Garrido J."/>
        </authorList>
    </citation>
    <scope>NUCLEOTIDE SEQUENCE [LARGE SCALE GENOMIC DNA]</scope>
</reference>
<dbReference type="GO" id="GO:0030246">
    <property type="term" value="F:carbohydrate binding"/>
    <property type="evidence" value="ECO:0007669"/>
    <property type="project" value="UniProtKB-KW"/>
</dbReference>
<organism evidence="25 26">
    <name type="scientific">Olea europaea subsp. europaea</name>
    <dbReference type="NCBI Taxonomy" id="158383"/>
    <lineage>
        <taxon>Eukaryota</taxon>
        <taxon>Viridiplantae</taxon>
        <taxon>Streptophyta</taxon>
        <taxon>Embryophyta</taxon>
        <taxon>Tracheophyta</taxon>
        <taxon>Spermatophyta</taxon>
        <taxon>Magnoliopsida</taxon>
        <taxon>eudicotyledons</taxon>
        <taxon>Gunneridae</taxon>
        <taxon>Pentapetalae</taxon>
        <taxon>asterids</taxon>
        <taxon>lamiids</taxon>
        <taxon>Lamiales</taxon>
        <taxon>Oleaceae</taxon>
        <taxon>Oleeae</taxon>
        <taxon>Olea</taxon>
    </lineage>
</organism>
<evidence type="ECO:0000259" key="23">
    <source>
        <dbReference type="PROSITE" id="PS50927"/>
    </source>
</evidence>
<dbReference type="InterPro" id="IPR024171">
    <property type="entry name" value="SRK-like_kinase"/>
</dbReference>
<dbReference type="AlphaFoldDB" id="A0A8S0RT89"/>
<dbReference type="InterPro" id="IPR000858">
    <property type="entry name" value="S_locus_glycoprot_dom"/>
</dbReference>
<evidence type="ECO:0000256" key="4">
    <source>
        <dbReference type="ARBA" id="ARBA00022536"/>
    </source>
</evidence>
<dbReference type="GO" id="GO:0048544">
    <property type="term" value="P:recognition of pollen"/>
    <property type="evidence" value="ECO:0007669"/>
    <property type="project" value="InterPro"/>
</dbReference>
<name>A0A8S0RT89_OLEEU</name>
<dbReference type="PANTHER" id="PTHR27002:SF181">
    <property type="entry name" value="RECEPTOR-LIKE SERINE_THREONINE-PROTEIN KINASE"/>
    <property type="match status" value="1"/>
</dbReference>
<keyword evidence="6 21" id="KW-0812">Transmembrane</keyword>
<feature type="domain" description="Bulb-type lectin" evidence="23">
    <location>
        <begin position="29"/>
        <end position="150"/>
    </location>
</feature>
<comment type="catalytic activity">
    <reaction evidence="17 19">
        <text>L-threonyl-[protein] + ATP = O-phospho-L-threonyl-[protein] + ADP + H(+)</text>
        <dbReference type="Rhea" id="RHEA:46608"/>
        <dbReference type="Rhea" id="RHEA-COMP:11060"/>
        <dbReference type="Rhea" id="RHEA-COMP:11605"/>
        <dbReference type="ChEBI" id="CHEBI:15378"/>
        <dbReference type="ChEBI" id="CHEBI:30013"/>
        <dbReference type="ChEBI" id="CHEBI:30616"/>
        <dbReference type="ChEBI" id="CHEBI:61977"/>
        <dbReference type="ChEBI" id="CHEBI:456216"/>
        <dbReference type="EC" id="2.7.11.1"/>
    </reaction>
</comment>
<dbReference type="PROSITE" id="PS50011">
    <property type="entry name" value="PROTEIN_KINASE_DOM"/>
    <property type="match status" value="1"/>
</dbReference>
<dbReference type="Proteomes" id="UP000594638">
    <property type="component" value="Unassembled WGS sequence"/>
</dbReference>
<keyword evidence="10 19" id="KW-0418">Kinase</keyword>
<dbReference type="FunFam" id="3.30.200.20:FF:000330">
    <property type="entry name" value="G-type lectin S-receptor-like serine/threonine-protein kinase At4g03230"/>
    <property type="match status" value="1"/>
</dbReference>
<dbReference type="SMART" id="SM00473">
    <property type="entry name" value="PAN_AP"/>
    <property type="match status" value="1"/>
</dbReference>
<keyword evidence="14" id="KW-1015">Disulfide bond</keyword>
<evidence type="ECO:0000256" key="9">
    <source>
        <dbReference type="ARBA" id="ARBA00022741"/>
    </source>
</evidence>
<keyword evidence="4" id="KW-0245">EGF-like domain</keyword>
<comment type="catalytic activity">
    <reaction evidence="18 19">
        <text>L-seryl-[protein] + ATP = O-phospho-L-seryl-[protein] + ADP + H(+)</text>
        <dbReference type="Rhea" id="RHEA:17989"/>
        <dbReference type="Rhea" id="RHEA-COMP:9863"/>
        <dbReference type="Rhea" id="RHEA-COMP:11604"/>
        <dbReference type="ChEBI" id="CHEBI:15378"/>
        <dbReference type="ChEBI" id="CHEBI:29999"/>
        <dbReference type="ChEBI" id="CHEBI:30616"/>
        <dbReference type="ChEBI" id="CHEBI:83421"/>
        <dbReference type="ChEBI" id="CHEBI:456216"/>
        <dbReference type="EC" id="2.7.11.1"/>
    </reaction>
</comment>
<comment type="subcellular location">
    <subcellularLocation>
        <location evidence="1">Cell membrane</location>
        <topology evidence="1">Single-pass type I membrane protein</topology>
    </subcellularLocation>
</comment>
<dbReference type="PROSITE" id="PS50927">
    <property type="entry name" value="BULB_LECTIN"/>
    <property type="match status" value="1"/>
</dbReference>
<evidence type="ECO:0000256" key="2">
    <source>
        <dbReference type="ARBA" id="ARBA00022475"/>
    </source>
</evidence>
<dbReference type="Pfam" id="PF00954">
    <property type="entry name" value="S_locus_glycop"/>
    <property type="match status" value="1"/>
</dbReference>
<feature type="transmembrane region" description="Helical" evidence="21">
    <location>
        <begin position="438"/>
        <end position="458"/>
    </location>
</feature>
<dbReference type="InterPro" id="IPR001245">
    <property type="entry name" value="Ser-Thr/Tyr_kinase_cat_dom"/>
</dbReference>
<dbReference type="GO" id="GO:0005886">
    <property type="term" value="C:plasma membrane"/>
    <property type="evidence" value="ECO:0007669"/>
    <property type="project" value="UniProtKB-SubCell"/>
</dbReference>
<keyword evidence="3 19" id="KW-0723">Serine/threonine-protein kinase</keyword>
<evidence type="ECO:0000256" key="21">
    <source>
        <dbReference type="SAM" id="Phobius"/>
    </source>
</evidence>
<dbReference type="EMBL" id="CACTIH010003699">
    <property type="protein sequence ID" value="CAA2982551.1"/>
    <property type="molecule type" value="Genomic_DNA"/>
</dbReference>
<dbReference type="CDD" id="cd01098">
    <property type="entry name" value="PAN_AP_plant"/>
    <property type="match status" value="1"/>
</dbReference>
<keyword evidence="9 19" id="KW-0547">Nucleotide-binding</keyword>